<protein>
    <submittedName>
        <fullName evidence="1">Uncharacterized protein</fullName>
    </submittedName>
</protein>
<evidence type="ECO:0000313" key="2">
    <source>
        <dbReference type="Proteomes" id="UP001165079"/>
    </source>
</evidence>
<dbReference type="EMBL" id="BSTX01000004">
    <property type="protein sequence ID" value="GLZ80931.1"/>
    <property type="molecule type" value="Genomic_DNA"/>
</dbReference>
<keyword evidence="2" id="KW-1185">Reference proteome</keyword>
<accession>A0A9W6WCT9</accession>
<dbReference type="RefSeq" id="WP_285666219.1">
    <property type="nucleotide sequence ID" value="NZ_BSTX01000004.1"/>
</dbReference>
<comment type="caution">
    <text evidence="1">The sequence shown here is derived from an EMBL/GenBank/DDBJ whole genome shotgun (WGS) entry which is preliminary data.</text>
</comment>
<organism evidence="1 2">
    <name type="scientific">Actinorhabdospora filicis</name>
    <dbReference type="NCBI Taxonomy" id="1785913"/>
    <lineage>
        <taxon>Bacteria</taxon>
        <taxon>Bacillati</taxon>
        <taxon>Actinomycetota</taxon>
        <taxon>Actinomycetes</taxon>
        <taxon>Micromonosporales</taxon>
        <taxon>Micromonosporaceae</taxon>
        <taxon>Actinorhabdospora</taxon>
    </lineage>
</organism>
<evidence type="ECO:0000313" key="1">
    <source>
        <dbReference type="EMBL" id="GLZ80931.1"/>
    </source>
</evidence>
<reference evidence="1" key="1">
    <citation type="submission" date="2023-03" db="EMBL/GenBank/DDBJ databases">
        <title>Actinorhabdospora filicis NBRC 111898.</title>
        <authorList>
            <person name="Ichikawa N."/>
            <person name="Sato H."/>
            <person name="Tonouchi N."/>
        </authorList>
    </citation>
    <scope>NUCLEOTIDE SEQUENCE</scope>
    <source>
        <strain evidence="1">NBRC 111898</strain>
    </source>
</reference>
<gene>
    <name evidence="1" type="ORF">Afil01_57380</name>
</gene>
<sequence length="209" mass="22550">MSVHDLIPLLPEPAELRRRALACAAAEAAASDDGAYLTYHFTPEWGPGTAMMQLMNGSGDDLFIAFTGHGVFLWGFDHESEVSPWREHPRELWPGLLDGLPPVFGHLVDNFADDGVLDATFAAWWTPESGEWRCGPVEFPGGENDGAMWLCKVVAAEDPAAAFGKWAADYYGVPVDGRWAFAGDAPPDGARRDAGELAAALREMGYPGS</sequence>
<name>A0A9W6WCT9_9ACTN</name>
<proteinExistence type="predicted"/>
<dbReference type="AlphaFoldDB" id="A0A9W6WCT9"/>
<dbReference type="Proteomes" id="UP001165079">
    <property type="component" value="Unassembled WGS sequence"/>
</dbReference>